<dbReference type="GO" id="GO:0004771">
    <property type="term" value="F:sterol ester esterase activity"/>
    <property type="evidence" value="ECO:0007669"/>
    <property type="project" value="TreeGrafter"/>
</dbReference>
<dbReference type="PANTHER" id="PTHR23025:SF3">
    <property type="entry name" value="HORMONE-SENSITIVE LIPASE"/>
    <property type="match status" value="1"/>
</dbReference>
<evidence type="ECO:0000313" key="3">
    <source>
        <dbReference type="EMBL" id="PRP83804.1"/>
    </source>
</evidence>
<dbReference type="Gene3D" id="3.40.50.1820">
    <property type="entry name" value="alpha/beta hydrolase"/>
    <property type="match status" value="1"/>
</dbReference>
<dbReference type="STRING" id="1890364.A0A2P6NAE3"/>
<dbReference type="OrthoDB" id="17005at2759"/>
<dbReference type="SUPFAM" id="SSF53474">
    <property type="entry name" value="alpha/beta-Hydrolases"/>
    <property type="match status" value="1"/>
</dbReference>
<protein>
    <recommendedName>
        <fullName evidence="1">Alpha/beta hydrolase fold-3 domain-containing protein</fullName>
    </recommendedName>
</protein>
<dbReference type="InParanoid" id="A0A2P6NAE3"/>
<dbReference type="GO" id="GO:0019433">
    <property type="term" value="P:triglyceride catabolic process"/>
    <property type="evidence" value="ECO:0007669"/>
    <property type="project" value="TreeGrafter"/>
</dbReference>
<dbReference type="Proteomes" id="UP000241769">
    <property type="component" value="Unassembled WGS sequence"/>
</dbReference>
<name>A0A2P6NAE3_9EUKA</name>
<dbReference type="AlphaFoldDB" id="A0A2P6NAE3"/>
<dbReference type="GO" id="GO:0004806">
    <property type="term" value="F:triacylglycerol lipase activity"/>
    <property type="evidence" value="ECO:0007669"/>
    <property type="project" value="TreeGrafter"/>
</dbReference>
<gene>
    <name evidence="3" type="ORF">PROFUN_08919</name>
    <name evidence="2" type="ORF">PROFUN_11253</name>
</gene>
<sequence length="193" mass="21317">WLRKTNCLGFKISELIVVGDSAGGNLATAMCYKCTTEDIIAPDALVLHYPALDLSNTPHASRVLFMDDPVVPFPAVTKCRDAYLGPTEELDSDLYLDPFVSPSFGTDKMIQGLPNSVHIYAAEYDPLADEAIHFAERLMNAKKEVHFGCHQNMPHGYLTLARYTPDAVKLVQDHGHMLAEIVQSLRKKAQTAS</sequence>
<dbReference type="GO" id="GO:0005829">
    <property type="term" value="C:cytosol"/>
    <property type="evidence" value="ECO:0007669"/>
    <property type="project" value="TreeGrafter"/>
</dbReference>
<dbReference type="Pfam" id="PF07859">
    <property type="entry name" value="Abhydrolase_3"/>
    <property type="match status" value="1"/>
</dbReference>
<organism evidence="2 4">
    <name type="scientific">Planoprotostelium fungivorum</name>
    <dbReference type="NCBI Taxonomy" id="1890364"/>
    <lineage>
        <taxon>Eukaryota</taxon>
        <taxon>Amoebozoa</taxon>
        <taxon>Evosea</taxon>
        <taxon>Variosea</taxon>
        <taxon>Cavosteliida</taxon>
        <taxon>Cavosteliaceae</taxon>
        <taxon>Planoprotostelium</taxon>
    </lineage>
</organism>
<dbReference type="PANTHER" id="PTHR23025">
    <property type="entry name" value="TRIACYLGLYCEROL LIPASE"/>
    <property type="match status" value="1"/>
</dbReference>
<evidence type="ECO:0000259" key="1">
    <source>
        <dbReference type="Pfam" id="PF07859"/>
    </source>
</evidence>
<dbReference type="EMBL" id="MDYQ01000134">
    <property type="protein sequence ID" value="PRP80924.1"/>
    <property type="molecule type" value="Genomic_DNA"/>
</dbReference>
<feature type="domain" description="Alpha/beta hydrolase fold-3" evidence="1">
    <location>
        <begin position="1"/>
        <end position="158"/>
    </location>
</feature>
<dbReference type="InterPro" id="IPR029058">
    <property type="entry name" value="AB_hydrolase_fold"/>
</dbReference>
<dbReference type="InterPro" id="IPR013094">
    <property type="entry name" value="AB_hydrolase_3"/>
</dbReference>
<dbReference type="EMBL" id="MDYQ01000075">
    <property type="protein sequence ID" value="PRP83804.1"/>
    <property type="molecule type" value="Genomic_DNA"/>
</dbReference>
<accession>A0A2P6NAE3</accession>
<comment type="caution">
    <text evidence="2">The sequence shown here is derived from an EMBL/GenBank/DDBJ whole genome shotgun (WGS) entry which is preliminary data.</text>
</comment>
<evidence type="ECO:0000313" key="4">
    <source>
        <dbReference type="Proteomes" id="UP000241769"/>
    </source>
</evidence>
<proteinExistence type="predicted"/>
<reference evidence="2 4" key="1">
    <citation type="journal article" date="2018" name="Genome Biol. Evol.">
        <title>Multiple Roots of Fruiting Body Formation in Amoebozoa.</title>
        <authorList>
            <person name="Hillmann F."/>
            <person name="Forbes G."/>
            <person name="Novohradska S."/>
            <person name="Ferling I."/>
            <person name="Riege K."/>
            <person name="Groth M."/>
            <person name="Westermann M."/>
            <person name="Marz M."/>
            <person name="Spaller T."/>
            <person name="Winckler T."/>
            <person name="Schaap P."/>
            <person name="Glockner G."/>
        </authorList>
    </citation>
    <scope>NUCLEOTIDE SEQUENCE [LARGE SCALE GENOMIC DNA]</scope>
    <source>
        <strain evidence="2 4">Jena</strain>
    </source>
</reference>
<evidence type="ECO:0000313" key="2">
    <source>
        <dbReference type="EMBL" id="PRP80924.1"/>
    </source>
</evidence>
<feature type="non-terminal residue" evidence="2">
    <location>
        <position position="1"/>
    </location>
</feature>
<keyword evidence="4" id="KW-1185">Reference proteome</keyword>